<accession>A0ABQ7Z1U2</accession>
<dbReference type="EMBL" id="JAGKQM010000016">
    <property type="protein sequence ID" value="KAH0874143.1"/>
    <property type="molecule type" value="Genomic_DNA"/>
</dbReference>
<organism evidence="1 2">
    <name type="scientific">Brassica napus</name>
    <name type="common">Rape</name>
    <dbReference type="NCBI Taxonomy" id="3708"/>
    <lineage>
        <taxon>Eukaryota</taxon>
        <taxon>Viridiplantae</taxon>
        <taxon>Streptophyta</taxon>
        <taxon>Embryophyta</taxon>
        <taxon>Tracheophyta</taxon>
        <taxon>Spermatophyta</taxon>
        <taxon>Magnoliopsida</taxon>
        <taxon>eudicotyledons</taxon>
        <taxon>Gunneridae</taxon>
        <taxon>Pentapetalae</taxon>
        <taxon>rosids</taxon>
        <taxon>malvids</taxon>
        <taxon>Brassicales</taxon>
        <taxon>Brassicaceae</taxon>
        <taxon>Brassiceae</taxon>
        <taxon>Brassica</taxon>
    </lineage>
</organism>
<evidence type="ECO:0000313" key="2">
    <source>
        <dbReference type="Proteomes" id="UP000824890"/>
    </source>
</evidence>
<dbReference type="Proteomes" id="UP000824890">
    <property type="component" value="Unassembled WGS sequence"/>
</dbReference>
<dbReference type="PANTHER" id="PTHR36376">
    <property type="entry name" value="OS09G0514700 PROTEIN"/>
    <property type="match status" value="1"/>
</dbReference>
<comment type="caution">
    <text evidence="1">The sequence shown here is derived from an EMBL/GenBank/DDBJ whole genome shotgun (WGS) entry which is preliminary data.</text>
</comment>
<dbReference type="PANTHER" id="PTHR36376:SF1">
    <property type="entry name" value="OS09G0514700 PROTEIN"/>
    <property type="match status" value="1"/>
</dbReference>
<evidence type="ECO:0000313" key="1">
    <source>
        <dbReference type="EMBL" id="KAH0874143.1"/>
    </source>
</evidence>
<protein>
    <submittedName>
        <fullName evidence="1">Uncharacterized protein</fullName>
    </submittedName>
</protein>
<keyword evidence="2" id="KW-1185">Reference proteome</keyword>
<gene>
    <name evidence="1" type="ORF">HID58_071505</name>
</gene>
<name>A0ABQ7Z1U2_BRANA</name>
<sequence>MVRRQDVDFYRWFSRKELPSLCKKYSLPANRSTLDMAESLVSYLEKNCSNSVGFGIQDSSGAHSRVPASRKRDSFGNELNIARGGCFQGTVERNGGLIDSECAPSYMRRLNEKGPLDPQLENTMKEVDSNDRPSFEFHVSLEEGPGQIAPSCAESYSKSCCVDMDCVREKLTSGYVMVAAEEKQPAGGDLLPQNPSMESFEKVGNSSSDICPMELLIIDRESTSYSESFKFQYSGGKNCLPVNTEEQEKSEVLSEQARSK</sequence>
<reference evidence="1 2" key="1">
    <citation type="submission" date="2021-05" db="EMBL/GenBank/DDBJ databases">
        <title>Genome Assembly of Synthetic Allotetraploid Brassica napus Reveals Homoeologous Exchanges between Subgenomes.</title>
        <authorList>
            <person name="Davis J.T."/>
        </authorList>
    </citation>
    <scope>NUCLEOTIDE SEQUENCE [LARGE SCALE GENOMIC DNA]</scope>
    <source>
        <strain evidence="2">cv. Da-Ae</strain>
        <tissue evidence="1">Seedling</tissue>
    </source>
</reference>
<proteinExistence type="predicted"/>